<feature type="transmembrane region" description="Helical" evidence="5">
    <location>
        <begin position="139"/>
        <end position="161"/>
    </location>
</feature>
<dbReference type="GO" id="GO:0016020">
    <property type="term" value="C:membrane"/>
    <property type="evidence" value="ECO:0007669"/>
    <property type="project" value="UniProtKB-SubCell"/>
</dbReference>
<feature type="transmembrane region" description="Helical" evidence="5">
    <location>
        <begin position="12"/>
        <end position="39"/>
    </location>
</feature>
<dbReference type="Proteomes" id="UP000002258">
    <property type="component" value="Chromosome 4"/>
</dbReference>
<organism evidence="6 7">
    <name type="scientific">Scheffersomyces stipitis (strain ATCC 58785 / CBS 6054 / NBRC 10063 / NRRL Y-11545)</name>
    <name type="common">Yeast</name>
    <name type="synonym">Pichia stipitis</name>
    <dbReference type="NCBI Taxonomy" id="322104"/>
    <lineage>
        <taxon>Eukaryota</taxon>
        <taxon>Fungi</taxon>
        <taxon>Dikarya</taxon>
        <taxon>Ascomycota</taxon>
        <taxon>Saccharomycotina</taxon>
        <taxon>Pichiomycetes</taxon>
        <taxon>Debaryomycetaceae</taxon>
        <taxon>Scheffersomyces</taxon>
    </lineage>
</organism>
<comment type="subcellular location">
    <subcellularLocation>
        <location evidence="1">Membrane</location>
        <topology evidence="1">Multi-pass membrane protein</topology>
    </subcellularLocation>
</comment>
<dbReference type="GeneID" id="4838765"/>
<dbReference type="OMA" id="EMTFYTG"/>
<dbReference type="Pfam" id="PF05978">
    <property type="entry name" value="UNC-93"/>
    <property type="match status" value="1"/>
</dbReference>
<proteinExistence type="predicted"/>
<dbReference type="PANTHER" id="PTHR23294:SF17">
    <property type="entry name" value="DUF895 DOMAIN MEMBRANE PROTEIN"/>
    <property type="match status" value="1"/>
</dbReference>
<dbReference type="InterPro" id="IPR051617">
    <property type="entry name" value="UNC-93-like_regulator"/>
</dbReference>
<keyword evidence="2 5" id="KW-0812">Transmembrane</keyword>
<evidence type="ECO:0000256" key="4">
    <source>
        <dbReference type="ARBA" id="ARBA00023136"/>
    </source>
</evidence>
<evidence type="ECO:0000313" key="7">
    <source>
        <dbReference type="Proteomes" id="UP000002258"/>
    </source>
</evidence>
<dbReference type="eggNOG" id="KOG3098">
    <property type="taxonomic scope" value="Eukaryota"/>
</dbReference>
<reference evidence="6 7" key="1">
    <citation type="journal article" date="2007" name="Nat. Biotechnol.">
        <title>Genome sequence of the lignocellulose-bioconverting and xylose-fermenting yeast Pichia stipitis.</title>
        <authorList>
            <person name="Jeffries T.W."/>
            <person name="Grigoriev I.V."/>
            <person name="Grimwood J."/>
            <person name="Laplaza J.M."/>
            <person name="Aerts A."/>
            <person name="Salamov A."/>
            <person name="Schmutz J."/>
            <person name="Lindquist E."/>
            <person name="Dehal P."/>
            <person name="Shapiro H."/>
            <person name="Jin Y.S."/>
            <person name="Passoth V."/>
            <person name="Richardson P.M."/>
        </authorList>
    </citation>
    <scope>NUCLEOTIDE SEQUENCE [LARGE SCALE GENOMIC DNA]</scope>
    <source>
        <strain evidence="7">ATCC 58785 / CBS 6054 / NBRC 10063 / NRRL Y-11545</strain>
    </source>
</reference>
<evidence type="ECO:0000256" key="5">
    <source>
        <dbReference type="SAM" id="Phobius"/>
    </source>
</evidence>
<dbReference type="EMBL" id="CP000498">
    <property type="protein sequence ID" value="ABN66627.1"/>
    <property type="molecule type" value="Genomic_DNA"/>
</dbReference>
<feature type="transmembrane region" description="Helical" evidence="5">
    <location>
        <begin position="173"/>
        <end position="194"/>
    </location>
</feature>
<feature type="transmembrane region" description="Helical" evidence="5">
    <location>
        <begin position="102"/>
        <end position="127"/>
    </location>
</feature>
<feature type="transmembrane region" description="Helical" evidence="5">
    <location>
        <begin position="266"/>
        <end position="283"/>
    </location>
</feature>
<dbReference type="HOGENOM" id="CLU_030884_0_0_1"/>
<evidence type="ECO:0000256" key="2">
    <source>
        <dbReference type="ARBA" id="ARBA00022692"/>
    </source>
</evidence>
<evidence type="ECO:0008006" key="8">
    <source>
        <dbReference type="Google" id="ProtNLM"/>
    </source>
</evidence>
<dbReference type="KEGG" id="pic:PICST_31835"/>
<accession>A3LUP1</accession>
<evidence type="ECO:0000313" key="6">
    <source>
        <dbReference type="EMBL" id="ABN66627.1"/>
    </source>
</evidence>
<feature type="transmembrane region" description="Helical" evidence="5">
    <location>
        <begin position="77"/>
        <end position="96"/>
    </location>
</feature>
<dbReference type="RefSeq" id="XP_001384656.1">
    <property type="nucleotide sequence ID" value="XM_001384619.1"/>
</dbReference>
<dbReference type="AlphaFoldDB" id="A3LUP1"/>
<name>A3LUP1_PICST</name>
<gene>
    <name evidence="6" type="ORF">PICST_31835</name>
</gene>
<dbReference type="Gene3D" id="1.20.1250.20">
    <property type="entry name" value="MFS general substrate transporter like domains"/>
    <property type="match status" value="1"/>
</dbReference>
<evidence type="ECO:0000256" key="3">
    <source>
        <dbReference type="ARBA" id="ARBA00022989"/>
    </source>
</evidence>
<keyword evidence="7" id="KW-1185">Reference proteome</keyword>
<feature type="transmembrane region" description="Helical" evidence="5">
    <location>
        <begin position="51"/>
        <end position="70"/>
    </location>
</feature>
<feature type="transmembrane region" description="Helical" evidence="5">
    <location>
        <begin position="339"/>
        <end position="358"/>
    </location>
</feature>
<keyword evidence="4 5" id="KW-0472">Membrane</keyword>
<feature type="transmembrane region" description="Helical" evidence="5">
    <location>
        <begin position="295"/>
        <end position="319"/>
    </location>
</feature>
<keyword evidence="3 5" id="KW-1133">Transmembrane helix</keyword>
<dbReference type="OrthoDB" id="196103at2759"/>
<dbReference type="SUPFAM" id="SSF103473">
    <property type="entry name" value="MFS general substrate transporter"/>
    <property type="match status" value="1"/>
</dbReference>
<sequence>MKFIVEIWRRPISQVILVGCVLFTQPGMFDAITAIGAGGQKATLSWLTNQALATLYGCFAVVGFMGGSFVNTLGTRITFFLGTIGYTLYIGSLWCLDETGNTGFVVAGGALCGISAGLLWSVHGMVIMSYPEEKDKAKCFALTWSLLSVGATLGGLISLLQNAQHADTSGVATGTYVAFMCIMLVGLLISLLLLNPKDIRRSDGSKLENFKQTSFKREIVDTCKLLGDSRLVMLFPAFFASNFFYSYQFGINAFYFSLRTRSLNSMVYWLTQIIGTFGLGLILDNTKLERKQRGIIGLAVTCVVVIATWIGGAVFQTQFTRSSSPPNVDWTDSNFGGPFVLYFMYGISDAMWQCWCYWIMGSLSNESYKLARYAGFYKGVQSAGSAISFGLDSLQIPFNRELGANFGMTLFSMPFMLYVATKLTKTNYDQEQEVIPPAHVQEELGVEGARDSQSSVILIEEINTLKV</sequence>
<evidence type="ECO:0000256" key="1">
    <source>
        <dbReference type="ARBA" id="ARBA00004141"/>
    </source>
</evidence>
<dbReference type="InterPro" id="IPR036259">
    <property type="entry name" value="MFS_trans_sf"/>
</dbReference>
<dbReference type="PANTHER" id="PTHR23294">
    <property type="entry name" value="ET TRANSLATION PRODUCT-RELATED"/>
    <property type="match status" value="1"/>
</dbReference>
<dbReference type="InterPro" id="IPR010291">
    <property type="entry name" value="Ion_channel_UNC-93"/>
</dbReference>
<protein>
    <recommendedName>
        <fullName evidence="8">DUF895 domain membrane protein</fullName>
    </recommendedName>
</protein>
<feature type="transmembrane region" description="Helical" evidence="5">
    <location>
        <begin position="231"/>
        <end position="254"/>
    </location>
</feature>
<dbReference type="InParanoid" id="A3LUP1"/>